<sequence>MSVTVRHDLQLRQELREAWYDRLDVFIEHRVFFEPLLTDGERCMAHVLVAEHYLIRHLLEPTAAELDMLRSSLRSQAMASPRLQQRRDALLHTQSIKARRQKQLLTAEENLFYAAQLQPECDTILGLLEWVQVTNDRHLRCRPMDLYTTVNHQSRTLTWKGNRKHTKLWFPDRERAYQGLDGFRSNWPRLICRDEEDTRILRETCAARPSVLSMLTGQTTPNLPDGRLNKSQARFDIAMSHYMYTDEPDLSDIDWPQADAYHPETGDEPTLLEWGVIYSHSETRCRDAAVDLDGSTETHRTRFWTSFMGLMFSNAWMQG</sequence>
<organism evidence="1 2">
    <name type="scientific">Knufia fluminis</name>
    <dbReference type="NCBI Taxonomy" id="191047"/>
    <lineage>
        <taxon>Eukaryota</taxon>
        <taxon>Fungi</taxon>
        <taxon>Dikarya</taxon>
        <taxon>Ascomycota</taxon>
        <taxon>Pezizomycotina</taxon>
        <taxon>Eurotiomycetes</taxon>
        <taxon>Chaetothyriomycetidae</taxon>
        <taxon>Chaetothyriales</taxon>
        <taxon>Trichomeriaceae</taxon>
        <taxon>Knufia</taxon>
    </lineage>
</organism>
<keyword evidence="2" id="KW-1185">Reference proteome</keyword>
<proteinExistence type="predicted"/>
<dbReference type="EMBL" id="JAKLMC020000025">
    <property type="protein sequence ID" value="KAK5950703.1"/>
    <property type="molecule type" value="Genomic_DNA"/>
</dbReference>
<dbReference type="Proteomes" id="UP001316803">
    <property type="component" value="Unassembled WGS sequence"/>
</dbReference>
<gene>
    <name evidence="1" type="ORF">OHC33_008370</name>
</gene>
<evidence type="ECO:0000313" key="2">
    <source>
        <dbReference type="Proteomes" id="UP001316803"/>
    </source>
</evidence>
<dbReference type="AlphaFoldDB" id="A0AAN8EB45"/>
<accession>A0AAN8EB45</accession>
<name>A0AAN8EB45_9EURO</name>
<protein>
    <submittedName>
        <fullName evidence="1">Uncharacterized protein</fullName>
    </submittedName>
</protein>
<reference evidence="1 2" key="1">
    <citation type="submission" date="2022-12" db="EMBL/GenBank/DDBJ databases">
        <title>Genomic features and morphological characterization of a novel Knufia sp. strain isolated from spacecraft assembly facility.</title>
        <authorList>
            <person name="Teixeira M."/>
            <person name="Chander A.M."/>
            <person name="Stajich J.E."/>
            <person name="Venkateswaran K."/>
        </authorList>
    </citation>
    <scope>NUCLEOTIDE SEQUENCE [LARGE SCALE GENOMIC DNA]</scope>
    <source>
        <strain evidence="1 2">FJI-L2-BK-P2</strain>
    </source>
</reference>
<evidence type="ECO:0000313" key="1">
    <source>
        <dbReference type="EMBL" id="KAK5950703.1"/>
    </source>
</evidence>
<comment type="caution">
    <text evidence="1">The sequence shown here is derived from an EMBL/GenBank/DDBJ whole genome shotgun (WGS) entry which is preliminary data.</text>
</comment>